<gene>
    <name evidence="8" type="ORF">GALL_532790</name>
</gene>
<keyword evidence="3 6" id="KW-0812">Transmembrane</keyword>
<name>A0A1J5PCC5_9ZZZZ</name>
<dbReference type="Pfam" id="PF04138">
    <property type="entry name" value="GtrA_DPMS_TM"/>
    <property type="match status" value="1"/>
</dbReference>
<feature type="transmembrane region" description="Helical" evidence="6">
    <location>
        <begin position="96"/>
        <end position="114"/>
    </location>
</feature>
<feature type="transmembrane region" description="Helical" evidence="6">
    <location>
        <begin position="26"/>
        <end position="44"/>
    </location>
</feature>
<dbReference type="InterPro" id="IPR007267">
    <property type="entry name" value="GtrA_DPMS_TM"/>
</dbReference>
<dbReference type="PANTHER" id="PTHR38459:SF1">
    <property type="entry name" value="PROPHAGE BACTOPRENOL-LINKED GLUCOSE TRANSLOCASE HOMOLOG"/>
    <property type="match status" value="1"/>
</dbReference>
<evidence type="ECO:0000256" key="4">
    <source>
        <dbReference type="ARBA" id="ARBA00022989"/>
    </source>
</evidence>
<comment type="subcellular location">
    <subcellularLocation>
        <location evidence="1">Membrane</location>
        <topology evidence="1">Multi-pass membrane protein</topology>
    </subcellularLocation>
</comment>
<dbReference type="PANTHER" id="PTHR38459">
    <property type="entry name" value="PROPHAGE BACTOPRENOL-LINKED GLUCOSE TRANSLOCASE HOMOLOG"/>
    <property type="match status" value="1"/>
</dbReference>
<reference evidence="8" key="1">
    <citation type="submission" date="2016-10" db="EMBL/GenBank/DDBJ databases">
        <title>Sequence of Gallionella enrichment culture.</title>
        <authorList>
            <person name="Poehlein A."/>
            <person name="Muehling M."/>
            <person name="Daniel R."/>
        </authorList>
    </citation>
    <scope>NUCLEOTIDE SEQUENCE</scope>
</reference>
<sequence length="120" mass="12896">MLGFLVSGGAAFATDAAVLEGLLHATPWPALLCRLIAIPCAMVVGWRMHRRFTFAVTTPGTLREFLSFATVGWSAAAVNYGVFAAVLLLIPTALPFIALVASSAVAMVYSYLGYRFHVFR</sequence>
<evidence type="ECO:0000256" key="5">
    <source>
        <dbReference type="ARBA" id="ARBA00023136"/>
    </source>
</evidence>
<comment type="similarity">
    <text evidence="2">Belongs to the GtrA family.</text>
</comment>
<dbReference type="EMBL" id="MLJW01007548">
    <property type="protein sequence ID" value="OIQ65164.1"/>
    <property type="molecule type" value="Genomic_DNA"/>
</dbReference>
<feature type="domain" description="GtrA/DPMS transmembrane" evidence="7">
    <location>
        <begin position="4"/>
        <end position="119"/>
    </location>
</feature>
<evidence type="ECO:0000259" key="7">
    <source>
        <dbReference type="Pfam" id="PF04138"/>
    </source>
</evidence>
<proteinExistence type="inferred from homology"/>
<evidence type="ECO:0000256" key="6">
    <source>
        <dbReference type="SAM" id="Phobius"/>
    </source>
</evidence>
<protein>
    <submittedName>
        <fullName evidence="8">GtrA-like protein</fullName>
    </submittedName>
</protein>
<feature type="transmembrane region" description="Helical" evidence="6">
    <location>
        <begin position="65"/>
        <end position="90"/>
    </location>
</feature>
<dbReference type="InterPro" id="IPR051401">
    <property type="entry name" value="GtrA_CellWall_Glycosyl"/>
</dbReference>
<evidence type="ECO:0000256" key="2">
    <source>
        <dbReference type="ARBA" id="ARBA00009399"/>
    </source>
</evidence>
<organism evidence="8">
    <name type="scientific">mine drainage metagenome</name>
    <dbReference type="NCBI Taxonomy" id="410659"/>
    <lineage>
        <taxon>unclassified sequences</taxon>
        <taxon>metagenomes</taxon>
        <taxon>ecological metagenomes</taxon>
    </lineage>
</organism>
<dbReference type="AlphaFoldDB" id="A0A1J5PCC5"/>
<dbReference type="GO" id="GO:0005886">
    <property type="term" value="C:plasma membrane"/>
    <property type="evidence" value="ECO:0007669"/>
    <property type="project" value="TreeGrafter"/>
</dbReference>
<keyword evidence="4 6" id="KW-1133">Transmembrane helix</keyword>
<accession>A0A1J5PCC5</accession>
<keyword evidence="5 6" id="KW-0472">Membrane</keyword>
<comment type="caution">
    <text evidence="8">The sequence shown here is derived from an EMBL/GenBank/DDBJ whole genome shotgun (WGS) entry which is preliminary data.</text>
</comment>
<dbReference type="GO" id="GO:0000271">
    <property type="term" value="P:polysaccharide biosynthetic process"/>
    <property type="evidence" value="ECO:0007669"/>
    <property type="project" value="InterPro"/>
</dbReference>
<evidence type="ECO:0000256" key="1">
    <source>
        <dbReference type="ARBA" id="ARBA00004141"/>
    </source>
</evidence>
<evidence type="ECO:0000313" key="8">
    <source>
        <dbReference type="EMBL" id="OIQ65164.1"/>
    </source>
</evidence>
<evidence type="ECO:0000256" key="3">
    <source>
        <dbReference type="ARBA" id="ARBA00022692"/>
    </source>
</evidence>